<proteinExistence type="predicted"/>
<dbReference type="EMBL" id="BK032747">
    <property type="protein sequence ID" value="DAF58162.1"/>
    <property type="molecule type" value="Genomic_DNA"/>
</dbReference>
<name>A0A8S5T5W5_9CAUD</name>
<sequence length="131" mass="14718">MGYGKFKINGMSIKNPSTFKISNYKTSSLARLASGKMVGDQLGRERKLYFTYKAISAADLQNILDAIFWNDGMFFPVEYVESIGGASPIARSMSCYAGEISQTLVRDNQAVDSQWIWKDVSFNLISQFNCR</sequence>
<accession>A0A8S5T5W5</accession>
<reference evidence="1" key="1">
    <citation type="journal article" date="2021" name="Proc. Natl. Acad. Sci. U.S.A.">
        <title>A Catalog of Tens of Thousands of Viruses from Human Metagenomes Reveals Hidden Associations with Chronic Diseases.</title>
        <authorList>
            <person name="Tisza M.J."/>
            <person name="Buck C.B."/>
        </authorList>
    </citation>
    <scope>NUCLEOTIDE SEQUENCE</scope>
    <source>
        <strain evidence="1">Ctn8e14</strain>
    </source>
</reference>
<evidence type="ECO:0000313" key="1">
    <source>
        <dbReference type="EMBL" id="DAF58162.1"/>
    </source>
</evidence>
<organism evidence="1">
    <name type="scientific">Siphoviridae sp. ctn8e14</name>
    <dbReference type="NCBI Taxonomy" id="2827936"/>
    <lineage>
        <taxon>Viruses</taxon>
        <taxon>Duplodnaviria</taxon>
        <taxon>Heunggongvirae</taxon>
        <taxon>Uroviricota</taxon>
        <taxon>Caudoviricetes</taxon>
    </lineage>
</organism>
<protein>
    <submittedName>
        <fullName evidence="1">Uncharacterized protein</fullName>
    </submittedName>
</protein>